<reference evidence="1" key="5">
    <citation type="journal article" date="2021" name="G3 (Bethesda)">
        <title>Aegilops tauschii genome assembly Aet v5.0 features greater sequence contiguity and improved annotation.</title>
        <authorList>
            <person name="Wang L."/>
            <person name="Zhu T."/>
            <person name="Rodriguez J.C."/>
            <person name="Deal K.R."/>
            <person name="Dubcovsky J."/>
            <person name="McGuire P.E."/>
            <person name="Lux T."/>
            <person name="Spannagl M."/>
            <person name="Mayer K.F.X."/>
            <person name="Baldrich P."/>
            <person name="Meyers B.C."/>
            <person name="Huo N."/>
            <person name="Gu Y.Q."/>
            <person name="Zhou H."/>
            <person name="Devos K.M."/>
            <person name="Bennetzen J.L."/>
            <person name="Unver T."/>
            <person name="Budak H."/>
            <person name="Gulick P.J."/>
            <person name="Galiba G."/>
            <person name="Kalapos B."/>
            <person name="Nelson D.R."/>
            <person name="Li P."/>
            <person name="You F.M."/>
            <person name="Luo M.C."/>
            <person name="Dvorak J."/>
        </authorList>
    </citation>
    <scope>NUCLEOTIDE SEQUENCE [LARGE SCALE GENOMIC DNA]</scope>
    <source>
        <strain evidence="1">cv. AL8/78</strain>
    </source>
</reference>
<dbReference type="AlphaFoldDB" id="A0A453F939"/>
<reference evidence="1" key="4">
    <citation type="submission" date="2019-03" db="UniProtKB">
        <authorList>
            <consortium name="EnsemblPlants"/>
        </authorList>
    </citation>
    <scope>IDENTIFICATION</scope>
</reference>
<proteinExistence type="predicted"/>
<dbReference type="Gramene" id="AET3Gv20613300.1">
    <property type="protein sequence ID" value="AET3Gv20613300.1"/>
    <property type="gene ID" value="AET3Gv20613300"/>
</dbReference>
<organism evidence="1 2">
    <name type="scientific">Aegilops tauschii subsp. strangulata</name>
    <name type="common">Goatgrass</name>
    <dbReference type="NCBI Taxonomy" id="200361"/>
    <lineage>
        <taxon>Eukaryota</taxon>
        <taxon>Viridiplantae</taxon>
        <taxon>Streptophyta</taxon>
        <taxon>Embryophyta</taxon>
        <taxon>Tracheophyta</taxon>
        <taxon>Spermatophyta</taxon>
        <taxon>Magnoliopsida</taxon>
        <taxon>Liliopsida</taxon>
        <taxon>Poales</taxon>
        <taxon>Poaceae</taxon>
        <taxon>BOP clade</taxon>
        <taxon>Pooideae</taxon>
        <taxon>Triticodae</taxon>
        <taxon>Triticeae</taxon>
        <taxon>Triticinae</taxon>
        <taxon>Aegilops</taxon>
    </lineage>
</organism>
<dbReference type="Proteomes" id="UP000015105">
    <property type="component" value="Chromosome 3D"/>
</dbReference>
<evidence type="ECO:0000313" key="1">
    <source>
        <dbReference type="EnsemblPlants" id="AET3Gv20613300.1"/>
    </source>
</evidence>
<keyword evidence="2" id="KW-1185">Reference proteome</keyword>
<accession>A0A453F939</accession>
<dbReference type="EnsemblPlants" id="AET3Gv20613300.1">
    <property type="protein sequence ID" value="AET3Gv20613300.1"/>
    <property type="gene ID" value="AET3Gv20613300"/>
</dbReference>
<evidence type="ECO:0000313" key="2">
    <source>
        <dbReference type="Proteomes" id="UP000015105"/>
    </source>
</evidence>
<sequence length="163" mass="18839">MWKFKTPKPLLIVSSFLLWLLLLLFRYPARIFWGGQVDRQGELLFQVAGMLWQVTLLSLHDHARLMQALVHSVEPQVLREAHRLILQNHSVPLRLGIHLTRRTTSLPSKVLKVLISMAMRGLSTSSTEKTILLLRVLCINYNLKISTAFPVEFWITGDVTRRM</sequence>
<reference evidence="1" key="3">
    <citation type="journal article" date="2017" name="Nature">
        <title>Genome sequence of the progenitor of the wheat D genome Aegilops tauschii.</title>
        <authorList>
            <person name="Luo M.C."/>
            <person name="Gu Y.Q."/>
            <person name="Puiu D."/>
            <person name="Wang H."/>
            <person name="Twardziok S.O."/>
            <person name="Deal K.R."/>
            <person name="Huo N."/>
            <person name="Zhu T."/>
            <person name="Wang L."/>
            <person name="Wang Y."/>
            <person name="McGuire P.E."/>
            <person name="Liu S."/>
            <person name="Long H."/>
            <person name="Ramasamy R.K."/>
            <person name="Rodriguez J.C."/>
            <person name="Van S.L."/>
            <person name="Yuan L."/>
            <person name="Wang Z."/>
            <person name="Xia Z."/>
            <person name="Xiao L."/>
            <person name="Anderson O.D."/>
            <person name="Ouyang S."/>
            <person name="Liang Y."/>
            <person name="Zimin A.V."/>
            <person name="Pertea G."/>
            <person name="Qi P."/>
            <person name="Bennetzen J.L."/>
            <person name="Dai X."/>
            <person name="Dawson M.W."/>
            <person name="Muller H.G."/>
            <person name="Kugler K."/>
            <person name="Rivarola-Duarte L."/>
            <person name="Spannagl M."/>
            <person name="Mayer K.F.X."/>
            <person name="Lu F.H."/>
            <person name="Bevan M.W."/>
            <person name="Leroy P."/>
            <person name="Li P."/>
            <person name="You F.M."/>
            <person name="Sun Q."/>
            <person name="Liu Z."/>
            <person name="Lyons E."/>
            <person name="Wicker T."/>
            <person name="Salzberg S.L."/>
            <person name="Devos K.M."/>
            <person name="Dvorak J."/>
        </authorList>
    </citation>
    <scope>NUCLEOTIDE SEQUENCE [LARGE SCALE GENOMIC DNA]</scope>
    <source>
        <strain evidence="1">cv. AL8/78</strain>
    </source>
</reference>
<reference evidence="2" key="2">
    <citation type="journal article" date="2017" name="Nat. Plants">
        <title>The Aegilops tauschii genome reveals multiple impacts of transposons.</title>
        <authorList>
            <person name="Zhao G."/>
            <person name="Zou C."/>
            <person name="Li K."/>
            <person name="Wang K."/>
            <person name="Li T."/>
            <person name="Gao L."/>
            <person name="Zhang X."/>
            <person name="Wang H."/>
            <person name="Yang Z."/>
            <person name="Liu X."/>
            <person name="Jiang W."/>
            <person name="Mao L."/>
            <person name="Kong X."/>
            <person name="Jiao Y."/>
            <person name="Jia J."/>
        </authorList>
    </citation>
    <scope>NUCLEOTIDE SEQUENCE [LARGE SCALE GENOMIC DNA]</scope>
    <source>
        <strain evidence="2">cv. AL8/78</strain>
    </source>
</reference>
<name>A0A453F939_AEGTS</name>
<reference evidence="2" key="1">
    <citation type="journal article" date="2014" name="Science">
        <title>Ancient hybridizations among the ancestral genomes of bread wheat.</title>
        <authorList>
            <consortium name="International Wheat Genome Sequencing Consortium,"/>
            <person name="Marcussen T."/>
            <person name="Sandve S.R."/>
            <person name="Heier L."/>
            <person name="Spannagl M."/>
            <person name="Pfeifer M."/>
            <person name="Jakobsen K.S."/>
            <person name="Wulff B.B."/>
            <person name="Steuernagel B."/>
            <person name="Mayer K.F."/>
            <person name="Olsen O.A."/>
        </authorList>
    </citation>
    <scope>NUCLEOTIDE SEQUENCE [LARGE SCALE GENOMIC DNA]</scope>
    <source>
        <strain evidence="2">cv. AL8/78</strain>
    </source>
</reference>
<protein>
    <submittedName>
        <fullName evidence="1">Uncharacterized protein</fullName>
    </submittedName>
</protein>